<organism evidence="9 10">
    <name type="scientific">Palleronia sediminis</name>
    <dbReference type="NCBI Taxonomy" id="2547833"/>
    <lineage>
        <taxon>Bacteria</taxon>
        <taxon>Pseudomonadati</taxon>
        <taxon>Pseudomonadota</taxon>
        <taxon>Alphaproteobacteria</taxon>
        <taxon>Rhodobacterales</taxon>
        <taxon>Roseobacteraceae</taxon>
        <taxon>Palleronia</taxon>
    </lineage>
</organism>
<dbReference type="OrthoDB" id="9768393at2"/>
<dbReference type="InterPro" id="IPR052029">
    <property type="entry name" value="PpiD_chaperone"/>
</dbReference>
<dbReference type="Pfam" id="PF13145">
    <property type="entry name" value="Rotamase_2"/>
    <property type="match status" value="2"/>
</dbReference>
<evidence type="ECO:0000256" key="6">
    <source>
        <dbReference type="ARBA" id="ARBA00023186"/>
    </source>
</evidence>
<name>A0A4V3BAQ6_9RHOB</name>
<evidence type="ECO:0000256" key="5">
    <source>
        <dbReference type="ARBA" id="ARBA00023136"/>
    </source>
</evidence>
<dbReference type="GO" id="GO:0003755">
    <property type="term" value="F:peptidyl-prolyl cis-trans isomerase activity"/>
    <property type="evidence" value="ECO:0007669"/>
    <property type="project" value="InterPro"/>
</dbReference>
<evidence type="ECO:0000313" key="10">
    <source>
        <dbReference type="Proteomes" id="UP000295701"/>
    </source>
</evidence>
<evidence type="ECO:0000256" key="4">
    <source>
        <dbReference type="ARBA" id="ARBA00022989"/>
    </source>
</evidence>
<comment type="subcellular location">
    <subcellularLocation>
        <location evidence="1">Cell membrane</location>
        <topology evidence="1">Single-pass type II membrane protein</topology>
    </subcellularLocation>
</comment>
<keyword evidence="9" id="KW-0413">Isomerase</keyword>
<dbReference type="InterPro" id="IPR000297">
    <property type="entry name" value="PPIase_PpiC"/>
</dbReference>
<dbReference type="PANTHER" id="PTHR47529:SF1">
    <property type="entry name" value="PERIPLASMIC CHAPERONE PPID"/>
    <property type="match status" value="1"/>
</dbReference>
<sequence length="619" mass="65333">MAKGKNPITRIAVWIVLLLLIVGLAGFGATSFGGSTRVVATVGDTEIGVDEYARALQQEIRAITAQTGQAVSIAEARAAGIDRAVLGRLVTEATLEDEAAALGLSVGDARVAEQVSTISGFQGLDGSFDREAYRFALDRAGLSIAEFEEQLRDETARAILQGALVSGIDPPEAFVDALYDFARETRDLTLIRFGPETLEDPVGDPTEAQLEAYHASHEEAFTLPRRKAVTYAWVTPEAMTGEVSVDEDALRRLYDDRAETYNLPERRLVERLVFPDTQSAQTAADAIAAGETDFETLVEDRGLALGDIDLGEVARADLGPAAEPVFALDGPGIAGPVETALGPALFRVNAILAAQETPFDEVRDDLRAEYAMDAARRALQDQIEPVEDLLAGGATLEDLAAETPLELGQTVWSPGDAGESGAAIDAYPAFRAAVEAAEPGDFPELGELSDGGLFALRVDEVLEPELQPLDAVRDEVAEAWVAEERRQRILAAASEALERLREGTPPTELGGTATERGGVLRDAFIEDAPEDLVPTAFALEAGAAEVLPTGTGALIVRVDAITPPDPTSAEAQAIKAGVAQAAGQGIAGDIANAFTEAVRAQKGVTVNQQAINAVLSQFN</sequence>
<keyword evidence="4" id="KW-1133">Transmembrane helix</keyword>
<comment type="similarity">
    <text evidence="7">Belongs to the PpiD chaperone family.</text>
</comment>
<gene>
    <name evidence="9" type="ORF">E2L08_01150</name>
</gene>
<dbReference type="Gene3D" id="1.10.4030.10">
    <property type="entry name" value="Porin chaperone SurA, peptide-binding domain"/>
    <property type="match status" value="1"/>
</dbReference>
<dbReference type="InterPro" id="IPR027304">
    <property type="entry name" value="Trigger_fact/SurA_dom_sf"/>
</dbReference>
<dbReference type="AlphaFoldDB" id="A0A4V3BAQ6"/>
<keyword evidence="3" id="KW-0812">Transmembrane</keyword>
<dbReference type="RefSeq" id="WP_133395208.1">
    <property type="nucleotide sequence ID" value="NZ_SNAA01000001.1"/>
</dbReference>
<keyword evidence="6" id="KW-0143">Chaperone</keyword>
<keyword evidence="2" id="KW-1003">Cell membrane</keyword>
<dbReference type="EMBL" id="SNAA01000001">
    <property type="protein sequence ID" value="TDL84109.1"/>
    <property type="molecule type" value="Genomic_DNA"/>
</dbReference>
<dbReference type="Proteomes" id="UP000295701">
    <property type="component" value="Unassembled WGS sequence"/>
</dbReference>
<dbReference type="PANTHER" id="PTHR47529">
    <property type="entry name" value="PEPTIDYL-PROLYL CIS-TRANS ISOMERASE D"/>
    <property type="match status" value="1"/>
</dbReference>
<evidence type="ECO:0000256" key="1">
    <source>
        <dbReference type="ARBA" id="ARBA00004401"/>
    </source>
</evidence>
<dbReference type="SUPFAM" id="SSF109998">
    <property type="entry name" value="Triger factor/SurA peptide-binding domain-like"/>
    <property type="match status" value="1"/>
</dbReference>
<keyword evidence="10" id="KW-1185">Reference proteome</keyword>
<evidence type="ECO:0000256" key="2">
    <source>
        <dbReference type="ARBA" id="ARBA00022475"/>
    </source>
</evidence>
<evidence type="ECO:0000259" key="8">
    <source>
        <dbReference type="Pfam" id="PF13145"/>
    </source>
</evidence>
<protein>
    <submittedName>
        <fullName evidence="9">Peptidylprolyl isomerase</fullName>
    </submittedName>
</protein>
<feature type="domain" description="PpiC" evidence="8">
    <location>
        <begin position="482"/>
        <end position="570"/>
    </location>
</feature>
<feature type="domain" description="PpiC" evidence="8">
    <location>
        <begin position="245"/>
        <end position="364"/>
    </location>
</feature>
<dbReference type="Pfam" id="PF13624">
    <property type="entry name" value="SurA_N_3"/>
    <property type="match status" value="1"/>
</dbReference>
<reference evidence="9 10" key="1">
    <citation type="submission" date="2019-03" db="EMBL/GenBank/DDBJ databases">
        <title>Primorskyibacter sp. SS33 isolated from sediments.</title>
        <authorList>
            <person name="Xunke S."/>
        </authorList>
    </citation>
    <scope>NUCLEOTIDE SEQUENCE [LARGE SCALE GENOMIC DNA]</scope>
    <source>
        <strain evidence="9 10">SS33</strain>
    </source>
</reference>
<comment type="caution">
    <text evidence="9">The sequence shown here is derived from an EMBL/GenBank/DDBJ whole genome shotgun (WGS) entry which is preliminary data.</text>
</comment>
<proteinExistence type="inferred from homology"/>
<dbReference type="GO" id="GO:0005886">
    <property type="term" value="C:plasma membrane"/>
    <property type="evidence" value="ECO:0007669"/>
    <property type="project" value="UniProtKB-SubCell"/>
</dbReference>
<evidence type="ECO:0000256" key="7">
    <source>
        <dbReference type="ARBA" id="ARBA00038408"/>
    </source>
</evidence>
<evidence type="ECO:0000256" key="3">
    <source>
        <dbReference type="ARBA" id="ARBA00022692"/>
    </source>
</evidence>
<accession>A0A4V3BAQ6</accession>
<keyword evidence="5" id="KW-0472">Membrane</keyword>
<evidence type="ECO:0000313" key="9">
    <source>
        <dbReference type="EMBL" id="TDL84109.1"/>
    </source>
</evidence>